<feature type="domain" description="Acyl-CoA thioesterase-like C-terminal" evidence="2">
    <location>
        <begin position="126"/>
        <end position="254"/>
    </location>
</feature>
<evidence type="ECO:0000313" key="3">
    <source>
        <dbReference type="EMBL" id="MFD1948095.1"/>
    </source>
</evidence>
<dbReference type="Pfam" id="PF13622">
    <property type="entry name" value="4HBT_3"/>
    <property type="match status" value="1"/>
</dbReference>
<sequence length="258" mass="27990">MTYFERTGPAAFLPTDHVRGAWREDEQHVAPALGLLTHLVEADHAARRTPEDRLAVSRLSFDLLGTMPVEEVTTEVSVLRPGRTVELVEATMSHAGRPAVVLRAWLIVRGDTGARRGSPVEPLTSPDDLPTWRPDDVWPGGFITSVDVRRHEVEPGRATFWVRPSVPLLAEPVGPVARWAGVLDIANGMTVREDPRTVAFPNVDLTAHLVRDPVGDWVGFDTSVTFGPDGRGLTSSVLHDTDGIVGGLAQSLTVRPSA</sequence>
<dbReference type="InterPro" id="IPR049449">
    <property type="entry name" value="TesB_ACOT8-like_N"/>
</dbReference>
<dbReference type="Gene3D" id="2.40.160.210">
    <property type="entry name" value="Acyl-CoA thioesterase, double hotdog domain"/>
    <property type="match status" value="1"/>
</dbReference>
<evidence type="ECO:0000259" key="1">
    <source>
        <dbReference type="Pfam" id="PF13622"/>
    </source>
</evidence>
<dbReference type="Proteomes" id="UP001597351">
    <property type="component" value="Unassembled WGS sequence"/>
</dbReference>
<feature type="domain" description="Acyl-CoA thioesterase-like N-terminal HotDog" evidence="1">
    <location>
        <begin position="27"/>
        <end position="106"/>
    </location>
</feature>
<dbReference type="InterPro" id="IPR042171">
    <property type="entry name" value="Acyl-CoA_hotdog"/>
</dbReference>
<dbReference type="InterPro" id="IPR029069">
    <property type="entry name" value="HotDog_dom_sf"/>
</dbReference>
<dbReference type="SUPFAM" id="SSF54637">
    <property type="entry name" value="Thioesterase/thiol ester dehydrase-isomerase"/>
    <property type="match status" value="1"/>
</dbReference>
<name>A0ABW4TNF2_9ACTN</name>
<dbReference type="Pfam" id="PF20789">
    <property type="entry name" value="4HBT_3C"/>
    <property type="match status" value="1"/>
</dbReference>
<comment type="caution">
    <text evidence="3">The sequence shown here is derived from an EMBL/GenBank/DDBJ whole genome shotgun (WGS) entry which is preliminary data.</text>
</comment>
<protein>
    <submittedName>
        <fullName evidence="3">Thioesterase family protein</fullName>
    </submittedName>
</protein>
<dbReference type="EMBL" id="JBHUGD010000003">
    <property type="protein sequence ID" value="MFD1948095.1"/>
    <property type="molecule type" value="Genomic_DNA"/>
</dbReference>
<accession>A0ABW4TNF2</accession>
<dbReference type="RefSeq" id="WP_343919812.1">
    <property type="nucleotide sequence ID" value="NZ_BAAAJT010000002.1"/>
</dbReference>
<keyword evidence="4" id="KW-1185">Reference proteome</keyword>
<dbReference type="InterPro" id="IPR049450">
    <property type="entry name" value="ACOT8-like_C"/>
</dbReference>
<proteinExistence type="predicted"/>
<organism evidence="3 4">
    <name type="scientific">Nocardioides aestuarii</name>
    <dbReference type="NCBI Taxonomy" id="252231"/>
    <lineage>
        <taxon>Bacteria</taxon>
        <taxon>Bacillati</taxon>
        <taxon>Actinomycetota</taxon>
        <taxon>Actinomycetes</taxon>
        <taxon>Propionibacteriales</taxon>
        <taxon>Nocardioidaceae</taxon>
        <taxon>Nocardioides</taxon>
    </lineage>
</organism>
<gene>
    <name evidence="3" type="ORF">ACFSDE_14940</name>
</gene>
<reference evidence="4" key="1">
    <citation type="journal article" date="2019" name="Int. J. Syst. Evol. Microbiol.">
        <title>The Global Catalogue of Microorganisms (GCM) 10K type strain sequencing project: providing services to taxonomists for standard genome sequencing and annotation.</title>
        <authorList>
            <consortium name="The Broad Institute Genomics Platform"/>
            <consortium name="The Broad Institute Genome Sequencing Center for Infectious Disease"/>
            <person name="Wu L."/>
            <person name="Ma J."/>
        </authorList>
    </citation>
    <scope>NUCLEOTIDE SEQUENCE [LARGE SCALE GENOMIC DNA]</scope>
    <source>
        <strain evidence="4">CGMCC 1.12477</strain>
    </source>
</reference>
<evidence type="ECO:0000259" key="2">
    <source>
        <dbReference type="Pfam" id="PF20789"/>
    </source>
</evidence>
<evidence type="ECO:0000313" key="4">
    <source>
        <dbReference type="Proteomes" id="UP001597351"/>
    </source>
</evidence>